<feature type="transmembrane region" description="Helical" evidence="13">
    <location>
        <begin position="174"/>
        <end position="195"/>
    </location>
</feature>
<dbReference type="CDD" id="cd18579">
    <property type="entry name" value="ABC_6TM_ABCC_D1"/>
    <property type="match status" value="1"/>
</dbReference>
<dbReference type="PANTHER" id="PTHR24223">
    <property type="entry name" value="ATP-BINDING CASSETTE SUB-FAMILY C"/>
    <property type="match status" value="1"/>
</dbReference>
<dbReference type="PROSITE" id="PS50893">
    <property type="entry name" value="ABC_TRANSPORTER_2"/>
    <property type="match status" value="2"/>
</dbReference>
<feature type="transmembrane region" description="Helical" evidence="13">
    <location>
        <begin position="953"/>
        <end position="984"/>
    </location>
</feature>
<evidence type="ECO:0000256" key="13">
    <source>
        <dbReference type="SAM" id="Phobius"/>
    </source>
</evidence>
<dbReference type="InterPro" id="IPR011527">
    <property type="entry name" value="ABC1_TM_dom"/>
</dbReference>
<feature type="transmembrane region" description="Helical" evidence="13">
    <location>
        <begin position="1139"/>
        <end position="1156"/>
    </location>
</feature>
<evidence type="ECO:0000256" key="4">
    <source>
        <dbReference type="ARBA" id="ARBA00022448"/>
    </source>
</evidence>
<dbReference type="STRING" id="29655.A0A0K9PAJ8"/>
<keyword evidence="10 13" id="KW-1133">Transmembrane helix</keyword>
<feature type="transmembrane region" description="Helical" evidence="13">
    <location>
        <begin position="112"/>
        <end position="131"/>
    </location>
</feature>
<reference evidence="17" key="1">
    <citation type="journal article" date="2016" name="Nature">
        <title>The genome of the seagrass Zostera marina reveals angiosperm adaptation to the sea.</title>
        <authorList>
            <person name="Olsen J.L."/>
            <person name="Rouze P."/>
            <person name="Verhelst B."/>
            <person name="Lin Y.-C."/>
            <person name="Bayer T."/>
            <person name="Collen J."/>
            <person name="Dattolo E."/>
            <person name="De Paoli E."/>
            <person name="Dittami S."/>
            <person name="Maumus F."/>
            <person name="Michel G."/>
            <person name="Kersting A."/>
            <person name="Lauritano C."/>
            <person name="Lohaus R."/>
            <person name="Toepel M."/>
            <person name="Tonon T."/>
            <person name="Vanneste K."/>
            <person name="Amirebrahimi M."/>
            <person name="Brakel J."/>
            <person name="Bostroem C."/>
            <person name="Chovatia M."/>
            <person name="Grimwood J."/>
            <person name="Jenkins J.W."/>
            <person name="Jueterbock A."/>
            <person name="Mraz A."/>
            <person name="Stam W.T."/>
            <person name="Tice H."/>
            <person name="Bornberg-Bauer E."/>
            <person name="Green P.J."/>
            <person name="Pearson G.A."/>
            <person name="Procaccini G."/>
            <person name="Duarte C.M."/>
            <person name="Schmutz J."/>
            <person name="Reusch T.B.H."/>
            <person name="Van de Peer Y."/>
        </authorList>
    </citation>
    <scope>NUCLEOTIDE SEQUENCE [LARGE SCALE GENOMIC DNA]</scope>
    <source>
        <strain evidence="17">cv. Finnish</strain>
    </source>
</reference>
<dbReference type="FunFam" id="3.40.50.300:FF:000163">
    <property type="entry name" value="Multidrug resistance-associated protein member 4"/>
    <property type="match status" value="1"/>
</dbReference>
<protein>
    <recommendedName>
        <fullName evidence="3">ABC-type xenobiotic transporter</fullName>
        <ecNumber evidence="3">7.6.2.2</ecNumber>
    </recommendedName>
</protein>
<dbReference type="GO" id="GO:0055085">
    <property type="term" value="P:transmembrane transport"/>
    <property type="evidence" value="ECO:0000318"/>
    <property type="project" value="GO_Central"/>
</dbReference>
<dbReference type="SMART" id="SM00382">
    <property type="entry name" value="AAA"/>
    <property type="match status" value="2"/>
</dbReference>
<dbReference type="InterPro" id="IPR003439">
    <property type="entry name" value="ABC_transporter-like_ATP-bd"/>
</dbReference>
<organism evidence="16 17">
    <name type="scientific">Zostera marina</name>
    <name type="common">Eelgrass</name>
    <dbReference type="NCBI Taxonomy" id="29655"/>
    <lineage>
        <taxon>Eukaryota</taxon>
        <taxon>Viridiplantae</taxon>
        <taxon>Streptophyta</taxon>
        <taxon>Embryophyta</taxon>
        <taxon>Tracheophyta</taxon>
        <taxon>Spermatophyta</taxon>
        <taxon>Magnoliopsida</taxon>
        <taxon>Liliopsida</taxon>
        <taxon>Zosteraceae</taxon>
        <taxon>Zostera</taxon>
    </lineage>
</organism>
<dbReference type="PROSITE" id="PS50929">
    <property type="entry name" value="ABC_TM1F"/>
    <property type="match status" value="2"/>
</dbReference>
<dbReference type="OMA" id="CFETGMR"/>
<evidence type="ECO:0000256" key="2">
    <source>
        <dbReference type="ARBA" id="ARBA00009726"/>
    </source>
</evidence>
<evidence type="ECO:0000313" key="16">
    <source>
        <dbReference type="EMBL" id="KMZ65200.1"/>
    </source>
</evidence>
<keyword evidence="11 13" id="KW-0472">Membrane</keyword>
<evidence type="ECO:0000256" key="12">
    <source>
        <dbReference type="ARBA" id="ARBA00034018"/>
    </source>
</evidence>
<evidence type="ECO:0000256" key="7">
    <source>
        <dbReference type="ARBA" id="ARBA00022741"/>
    </source>
</evidence>
<keyword evidence="7" id="KW-0547">Nucleotide-binding</keyword>
<dbReference type="Gene3D" id="3.40.50.300">
    <property type="entry name" value="P-loop containing nucleotide triphosphate hydrolases"/>
    <property type="match status" value="2"/>
</dbReference>
<feature type="transmembrane region" description="Helical" evidence="13">
    <location>
        <begin position="73"/>
        <end position="92"/>
    </location>
</feature>
<dbReference type="Pfam" id="PF00664">
    <property type="entry name" value="ABC_membrane"/>
    <property type="match status" value="2"/>
</dbReference>
<evidence type="ECO:0000256" key="8">
    <source>
        <dbReference type="ARBA" id="ARBA00022840"/>
    </source>
</evidence>
<accession>A0A0K9PAJ8</accession>
<dbReference type="InterPro" id="IPR036640">
    <property type="entry name" value="ABC1_TM_sf"/>
</dbReference>
<dbReference type="GO" id="GO:0016887">
    <property type="term" value="F:ATP hydrolysis activity"/>
    <property type="evidence" value="ECO:0007669"/>
    <property type="project" value="InterPro"/>
</dbReference>
<evidence type="ECO:0000256" key="6">
    <source>
        <dbReference type="ARBA" id="ARBA00022737"/>
    </source>
</evidence>
<dbReference type="OrthoDB" id="6500128at2759"/>
<dbReference type="GO" id="GO:1902417">
    <property type="term" value="F:(+)-abscisic acid D-glucopyranosyl ester transmembrane transporter activity"/>
    <property type="evidence" value="ECO:0007669"/>
    <property type="project" value="UniProtKB-ARBA"/>
</dbReference>
<dbReference type="PANTHER" id="PTHR24223:SF456">
    <property type="entry name" value="MULTIDRUG RESISTANCE-ASSOCIATED PROTEIN LETHAL(2)03659"/>
    <property type="match status" value="1"/>
</dbReference>
<dbReference type="InterPro" id="IPR003593">
    <property type="entry name" value="AAA+_ATPase"/>
</dbReference>
<dbReference type="InterPro" id="IPR017871">
    <property type="entry name" value="ABC_transporter-like_CS"/>
</dbReference>
<feature type="domain" description="ABC transmembrane type-1" evidence="15">
    <location>
        <begin position="915"/>
        <end position="1196"/>
    </location>
</feature>
<feature type="domain" description="ABC transporter" evidence="14">
    <location>
        <begin position="615"/>
        <end position="841"/>
    </location>
</feature>
<dbReference type="Pfam" id="PF00005">
    <property type="entry name" value="ABC_tran"/>
    <property type="match status" value="2"/>
</dbReference>
<feature type="transmembrane region" description="Helical" evidence="13">
    <location>
        <begin position="521"/>
        <end position="545"/>
    </location>
</feature>
<evidence type="ECO:0000256" key="11">
    <source>
        <dbReference type="ARBA" id="ARBA00023136"/>
    </source>
</evidence>
<feature type="transmembrane region" description="Helical" evidence="13">
    <location>
        <begin position="28"/>
        <end position="52"/>
    </location>
</feature>
<sequence length="1617" mass="182428">MGFAPLEWYCQPVPNGFWAKTSPNALGAYTPCGVETIVLGLSYLVLVALFSYRMWRTLKDTTVQKFHLQSNKFNYILGLLALYCMIGPLIRLFMGLSLVNFDGETGFPPFEIVTLIVQSVAWCFVFVMIAVETKIYIREFRWYVRFGLLYLLVAETIMFNIVLPNIKLYDPLVFYTYASGALCELLFGFLLLLYVPNLESFAGYTPIPADNDGTEDYEVLPGGEEICPENHVNLLSKILFTWITPIMKIGYKRPITEKDIWMLDKGDETETLYTRFQKYWLEESKKPKPWLLRALHKSVWKGFWLGGFFKIGNDISQFIGPIILSLLLESMQRGDPAWIGYIYAFSIFAGVTFGVLMEAQYFQNVMRVGFHLRSSLVAAVFRKSLRLTHEGRTKFPSGKITNLITTDVETLQQVVQQLHSLWSAPLRIVISVFLLYKQLGVASLFGAFFLLLLFPIQTVVINKMRKLSKEGLQRTDKRISLMNEILSSMDTVKCYAWEQSFQSKIQTVRNDELSWFRKSQLLGALNMFIVNSIPSLVTVISFGMFTLLGGDLTPSKAFTSLSLFAVLRFPLFMFPNLVTQAVNANVSLKRLEDLFLAEDRVLLPNPSLKPHLPAISIRNGYFSWESKAEKHTLSNINLDISAGSLVAIVGSTGEGKTSLISAMLGELPPLSQTDTTVDIRGSVAYVPQVSWIFNATVRDNILFGSEFESSNYEKTIEVSALQHDLELLPGGDLTEIGERGVNISGGQKQRVSLARAVYSNSDVYIFDDPLSALDAHVGRQVFDRCIKEELKGKTRVLVTNQLHFLPNVDRILLVHEGIVKEEGSYDDLISNGVLFQKLMESAGKIEEQTEIDGSAENNKVDLIKENSKTGDVMLKKKVETKSLLIKKEERETGIVSWTVLDRYKNALGGFKVVSFLFFCYILTEVLRLSSSTWLSLWTDQDSQKGYSPSFYNIIYALLSFGQVLVTLINSYWLIISSLFAAKILHDTMVKSMLRAPMVFFQTNPIGRIINRFAKDMSDIDRTVAVYTNMFMSQISQLISTFVLIGIVSTISLWAIMPLLILFYAAYLYYQSTAREVKRLDSISRSPVYAQFGEALNGLPSIRAYKAYDRIAAINGKSMDNNMRYTLVNMSSNRWLGIRLEMLGGVMIWFTASFAVLENQRVNQVAFASTMGLLLTYALNITNLLTGVLRLASLAENSLNAVERIGTYIDLPSEAPLIIENNTSPPGWPSSGIIEFKDVVLRYRPELPPVLHGISFLIQRSEKIGIVGRTGAGKSSMINALFRIVEIESGQVCIDDCDVAKLGLLDLRKSLGIIPQAPVLFSGTVRFNLDPFSEHNDADLWESLERANLKDAIRRNPMGLDAEVSESGENFSVGQRQLISLARALLRRSKILVLDEATAAVDVRTDALIQKTIREEFKSCTMIIIAHRLNTIIDCDRVLILSGGKVVEFDTPYELLSHDESAFSKMVQSTGPSNAEYLRGLVINDRERRRILHTDSKDFQRKWFASSRWAEAAQFALSASLSSSQSDLQQLENNAENSILQKTKDAVVTLQDVLEGKHDEAIENTLNEYQVPRDRWWSAFYKVIEGLSVMSRLSSTRFQHPELSFEDRTLDWDNLEMQ</sequence>
<comment type="catalytic activity">
    <reaction evidence="12">
        <text>ATP + H2O + xenobioticSide 1 = ADP + phosphate + xenobioticSide 2.</text>
        <dbReference type="EC" id="7.6.2.2"/>
    </reaction>
</comment>
<dbReference type="PROSITE" id="PS00211">
    <property type="entry name" value="ABC_TRANSPORTER_1"/>
    <property type="match status" value="2"/>
</dbReference>
<evidence type="ECO:0000259" key="14">
    <source>
        <dbReference type="PROSITE" id="PS50893"/>
    </source>
</evidence>
<comment type="similarity">
    <text evidence="2">Belongs to the ABC transporter superfamily. ABCC family. Conjugate transporter (TC 3.A.1.208) subfamily.</text>
</comment>
<dbReference type="GO" id="GO:0005774">
    <property type="term" value="C:vacuolar membrane"/>
    <property type="evidence" value="ECO:0007669"/>
    <property type="project" value="UniProtKB-SubCell"/>
</dbReference>
<dbReference type="InterPro" id="IPR027417">
    <property type="entry name" value="P-loop_NTPase"/>
</dbReference>
<proteinExistence type="inferred from homology"/>
<keyword evidence="6" id="KW-0677">Repeat</keyword>
<evidence type="ECO:0000256" key="5">
    <source>
        <dbReference type="ARBA" id="ARBA00022692"/>
    </source>
</evidence>
<feature type="domain" description="ABC transporter" evidence="14">
    <location>
        <begin position="1233"/>
        <end position="1467"/>
    </location>
</feature>
<keyword evidence="4" id="KW-0813">Transport</keyword>
<keyword evidence="5 13" id="KW-0812">Transmembrane</keyword>
<dbReference type="FunFam" id="3.40.50.300:FF:000450">
    <property type="entry name" value="ABC transporter C family member 2"/>
    <property type="match status" value="1"/>
</dbReference>
<feature type="transmembrane region" description="Helical" evidence="13">
    <location>
        <begin position="143"/>
        <end position="162"/>
    </location>
</feature>
<comment type="subcellular location">
    <subcellularLocation>
        <location evidence="1">Vacuole membrane</location>
        <topology evidence="1">Multi-pass membrane protein</topology>
    </subcellularLocation>
</comment>
<dbReference type="GO" id="GO:0140359">
    <property type="term" value="F:ABC-type transporter activity"/>
    <property type="evidence" value="ECO:0000318"/>
    <property type="project" value="GO_Central"/>
</dbReference>
<feature type="transmembrane region" description="Helical" evidence="13">
    <location>
        <begin position="912"/>
        <end position="933"/>
    </location>
</feature>
<evidence type="ECO:0000256" key="1">
    <source>
        <dbReference type="ARBA" id="ARBA00004128"/>
    </source>
</evidence>
<dbReference type="GO" id="GO:0005524">
    <property type="term" value="F:ATP binding"/>
    <property type="evidence" value="ECO:0007669"/>
    <property type="project" value="UniProtKB-KW"/>
</dbReference>
<feature type="transmembrane region" description="Helical" evidence="13">
    <location>
        <begin position="1050"/>
        <end position="1069"/>
    </location>
</feature>
<evidence type="ECO:0000256" key="3">
    <source>
        <dbReference type="ARBA" id="ARBA00012191"/>
    </source>
</evidence>
<dbReference type="SUPFAM" id="SSF52540">
    <property type="entry name" value="P-loop containing nucleoside triphosphate hydrolases"/>
    <property type="match status" value="2"/>
</dbReference>
<keyword evidence="17" id="KW-1185">Reference proteome</keyword>
<dbReference type="EC" id="7.6.2.2" evidence="3"/>
<evidence type="ECO:0000256" key="10">
    <source>
        <dbReference type="ARBA" id="ARBA00022989"/>
    </source>
</evidence>
<feature type="domain" description="ABC transmembrane type-1" evidence="15">
    <location>
        <begin position="304"/>
        <end position="583"/>
    </location>
</feature>
<dbReference type="Proteomes" id="UP000036987">
    <property type="component" value="Unassembled WGS sequence"/>
</dbReference>
<feature type="transmembrane region" description="Helical" evidence="13">
    <location>
        <begin position="557"/>
        <end position="578"/>
    </location>
</feature>
<evidence type="ECO:0000259" key="15">
    <source>
        <dbReference type="PROSITE" id="PS50929"/>
    </source>
</evidence>
<dbReference type="FunFam" id="1.20.1560.10:FF:000013">
    <property type="entry name" value="ABC transporter C family member 2"/>
    <property type="match status" value="1"/>
</dbReference>
<dbReference type="InterPro" id="IPR050173">
    <property type="entry name" value="ABC_transporter_C-like"/>
</dbReference>
<comment type="caution">
    <text evidence="16">The sequence shown here is derived from an EMBL/GenBank/DDBJ whole genome shotgun (WGS) entry which is preliminary data.</text>
</comment>
<feature type="transmembrane region" description="Helical" evidence="13">
    <location>
        <begin position="442"/>
        <end position="461"/>
    </location>
</feature>
<gene>
    <name evidence="16" type="ORF">ZOSMA_330G00110</name>
</gene>
<keyword evidence="9" id="KW-1278">Translocase</keyword>
<dbReference type="FunFam" id="1.20.1560.10:FF:000024">
    <property type="entry name" value="ABC transporter C family member 2"/>
    <property type="match status" value="1"/>
</dbReference>
<name>A0A0K9PAJ8_ZOSMR</name>
<dbReference type="CDD" id="cd03250">
    <property type="entry name" value="ABCC_MRP_domain1"/>
    <property type="match status" value="1"/>
</dbReference>
<dbReference type="CDD" id="cd03244">
    <property type="entry name" value="ABCC_MRP_domain2"/>
    <property type="match status" value="1"/>
</dbReference>
<evidence type="ECO:0000313" key="17">
    <source>
        <dbReference type="Proteomes" id="UP000036987"/>
    </source>
</evidence>
<evidence type="ECO:0000256" key="9">
    <source>
        <dbReference type="ARBA" id="ARBA00022967"/>
    </source>
</evidence>
<keyword evidence="8" id="KW-0067">ATP-binding</keyword>
<feature type="transmembrane region" description="Helical" evidence="13">
    <location>
        <begin position="338"/>
        <end position="357"/>
    </location>
</feature>
<dbReference type="EMBL" id="LFYR01001055">
    <property type="protein sequence ID" value="KMZ65200.1"/>
    <property type="molecule type" value="Genomic_DNA"/>
</dbReference>
<dbReference type="Gene3D" id="1.20.1560.10">
    <property type="entry name" value="ABC transporter type 1, transmembrane domain"/>
    <property type="match status" value="2"/>
</dbReference>
<dbReference type="SUPFAM" id="SSF90123">
    <property type="entry name" value="ABC transporter transmembrane region"/>
    <property type="match status" value="2"/>
</dbReference>
<dbReference type="GO" id="GO:0008559">
    <property type="term" value="F:ABC-type xenobiotic transporter activity"/>
    <property type="evidence" value="ECO:0007669"/>
    <property type="project" value="UniProtKB-EC"/>
</dbReference>
<dbReference type="InterPro" id="IPR044746">
    <property type="entry name" value="ABCC_6TM_D1"/>
</dbReference>